<evidence type="ECO:0000256" key="4">
    <source>
        <dbReference type="ARBA" id="ARBA00023015"/>
    </source>
</evidence>
<dbReference type="SUPFAM" id="SSF46785">
    <property type="entry name" value="Winged helix' DNA-binding domain"/>
    <property type="match status" value="1"/>
</dbReference>
<dbReference type="PIRSF" id="PIRSF037733">
    <property type="entry name" value="Transcription_factor_FapR"/>
    <property type="match status" value="1"/>
</dbReference>
<keyword evidence="12" id="KW-1185">Reference proteome</keyword>
<dbReference type="InterPro" id="IPR036390">
    <property type="entry name" value="WH_DNA-bd_sf"/>
</dbReference>
<dbReference type="InterPro" id="IPR036388">
    <property type="entry name" value="WH-like_DNA-bd_sf"/>
</dbReference>
<name>A0ABU9VJ03_9BACI</name>
<comment type="function">
    <text evidence="9">Transcriptional factor involved in regulation of membrane lipid biosynthesis by repressing genes involved in fatty acid and phospholipid metabolism.</text>
</comment>
<evidence type="ECO:0000256" key="7">
    <source>
        <dbReference type="ARBA" id="ARBA00023160"/>
    </source>
</evidence>
<evidence type="ECO:0000256" key="2">
    <source>
        <dbReference type="ARBA" id="ARBA00022516"/>
    </source>
</evidence>
<dbReference type="NCBIfam" id="NF003359">
    <property type="entry name" value="PRK04424.1"/>
    <property type="match status" value="1"/>
</dbReference>
<dbReference type="Pfam" id="PF08220">
    <property type="entry name" value="HTH_DeoR"/>
    <property type="match status" value="1"/>
</dbReference>
<feature type="domain" description="HTH deoR-type" evidence="10">
    <location>
        <begin position="5"/>
        <end position="60"/>
    </location>
</feature>
<proteinExistence type="inferred from homology"/>
<dbReference type="InterPro" id="IPR029069">
    <property type="entry name" value="HotDog_dom_sf"/>
</dbReference>
<keyword evidence="3 9" id="KW-0276">Fatty acid metabolism</keyword>
<keyword evidence="7 9" id="KW-0275">Fatty acid biosynthesis</keyword>
<protein>
    <recommendedName>
        <fullName evidence="9">Transcription factor FapR</fullName>
    </recommendedName>
    <alternativeName>
        <fullName evidence="9">Fatty acid and phospholipid biosynthesis regulator</fullName>
    </alternativeName>
</protein>
<evidence type="ECO:0000256" key="1">
    <source>
        <dbReference type="ARBA" id="ARBA00022491"/>
    </source>
</evidence>
<keyword evidence="2 9" id="KW-0444">Lipid biosynthesis</keyword>
<evidence type="ECO:0000256" key="9">
    <source>
        <dbReference type="HAMAP-Rule" id="MF_01814"/>
    </source>
</evidence>
<gene>
    <name evidence="9 11" type="primary">fapR</name>
    <name evidence="11" type="ORF">MKY91_12055</name>
</gene>
<dbReference type="InterPro" id="IPR001034">
    <property type="entry name" value="DeoR_HTH"/>
</dbReference>
<dbReference type="PROSITE" id="PS51000">
    <property type="entry name" value="HTH_DEOR_2"/>
    <property type="match status" value="1"/>
</dbReference>
<comment type="caution">
    <text evidence="11">The sequence shown here is derived from an EMBL/GenBank/DDBJ whole genome shotgun (WGS) entry which is preliminary data.</text>
</comment>
<keyword evidence="8 9" id="KW-0804">Transcription</keyword>
<dbReference type="Proteomes" id="UP001418796">
    <property type="component" value="Unassembled WGS sequence"/>
</dbReference>
<dbReference type="InterPro" id="IPR006683">
    <property type="entry name" value="Thioestr_dom"/>
</dbReference>
<sequence length="188" mass="21713">MRRKKKDRQALLQETLQQHPFMTDEELATHFEVSIQTIRLDRMELSIPELRERIKGVAERQLDELQSISAEEVFGEIIDLQLDERAISIFEVSKDEVFSKSGIARGHYLFAQANSLAVAVINDELALTAKATIRFKRQVRSGERVVAKATVTRLEKERTMVSVESYVEKEKVFQGEFIMYRSSQMNMS</sequence>
<evidence type="ECO:0000313" key="12">
    <source>
        <dbReference type="Proteomes" id="UP001418796"/>
    </source>
</evidence>
<evidence type="ECO:0000259" key="10">
    <source>
        <dbReference type="PROSITE" id="PS51000"/>
    </source>
</evidence>
<organism evidence="11 12">
    <name type="scientific">Alkalicoccobacillus gibsonii</name>
    <dbReference type="NCBI Taxonomy" id="79881"/>
    <lineage>
        <taxon>Bacteria</taxon>
        <taxon>Bacillati</taxon>
        <taxon>Bacillota</taxon>
        <taxon>Bacilli</taxon>
        <taxon>Bacillales</taxon>
        <taxon>Bacillaceae</taxon>
        <taxon>Alkalicoccobacillus</taxon>
    </lineage>
</organism>
<evidence type="ECO:0000256" key="3">
    <source>
        <dbReference type="ARBA" id="ARBA00022832"/>
    </source>
</evidence>
<dbReference type="HAMAP" id="MF_01814">
    <property type="entry name" value="Transcrip_fact_FapR"/>
    <property type="match status" value="1"/>
</dbReference>
<reference evidence="11 12" key="1">
    <citation type="submission" date="2024-03" db="EMBL/GenBank/DDBJ databases">
        <title>Bacilli Hybrid Assemblies.</title>
        <authorList>
            <person name="Kovac J."/>
        </authorList>
    </citation>
    <scope>NUCLEOTIDE SEQUENCE [LARGE SCALE GENOMIC DNA]</scope>
    <source>
        <strain evidence="11 12">FSL R7-0666</strain>
    </source>
</reference>
<dbReference type="Gene3D" id="3.10.129.10">
    <property type="entry name" value="Hotdog Thioesterase"/>
    <property type="match status" value="1"/>
</dbReference>
<keyword evidence="6 9" id="KW-0238">DNA-binding</keyword>
<dbReference type="SUPFAM" id="SSF54637">
    <property type="entry name" value="Thioesterase/thiol ester dehydrase-isomerase"/>
    <property type="match status" value="1"/>
</dbReference>
<evidence type="ECO:0000256" key="5">
    <source>
        <dbReference type="ARBA" id="ARBA00023098"/>
    </source>
</evidence>
<dbReference type="Gene3D" id="1.10.10.10">
    <property type="entry name" value="Winged helix-like DNA-binding domain superfamily/Winged helix DNA-binding domain"/>
    <property type="match status" value="1"/>
</dbReference>
<accession>A0ABU9VJ03</accession>
<evidence type="ECO:0000313" key="11">
    <source>
        <dbReference type="EMBL" id="MEN0643885.1"/>
    </source>
</evidence>
<keyword evidence="5 9" id="KW-0443">Lipid metabolism</keyword>
<dbReference type="RefSeq" id="WP_343130704.1">
    <property type="nucleotide sequence ID" value="NZ_JBCITK010000001.1"/>
</dbReference>
<dbReference type="EMBL" id="JBCITK010000001">
    <property type="protein sequence ID" value="MEN0643885.1"/>
    <property type="molecule type" value="Genomic_DNA"/>
</dbReference>
<dbReference type="Pfam" id="PF03061">
    <property type="entry name" value="4HBT"/>
    <property type="match status" value="1"/>
</dbReference>
<comment type="similarity">
    <text evidence="9">Belongs to the FapR family.</text>
</comment>
<keyword evidence="4 9" id="KW-0805">Transcription regulation</keyword>
<dbReference type="InterPro" id="IPR017275">
    <property type="entry name" value="Transcription_factor_FapR"/>
</dbReference>
<evidence type="ECO:0000256" key="6">
    <source>
        <dbReference type="ARBA" id="ARBA00023125"/>
    </source>
</evidence>
<keyword evidence="1 9" id="KW-0678">Repressor</keyword>
<evidence type="ECO:0000256" key="8">
    <source>
        <dbReference type="ARBA" id="ARBA00023163"/>
    </source>
</evidence>